<evidence type="ECO:0000256" key="2">
    <source>
        <dbReference type="SAM" id="Phobius"/>
    </source>
</evidence>
<feature type="signal peptide" evidence="3">
    <location>
        <begin position="1"/>
        <end position="24"/>
    </location>
</feature>
<evidence type="ECO:0000256" key="3">
    <source>
        <dbReference type="SAM" id="SignalP"/>
    </source>
</evidence>
<evidence type="ECO:0000313" key="5">
    <source>
        <dbReference type="Proteomes" id="UP001620626"/>
    </source>
</evidence>
<feature type="transmembrane region" description="Helical" evidence="2">
    <location>
        <begin position="79"/>
        <end position="96"/>
    </location>
</feature>
<keyword evidence="2" id="KW-0812">Transmembrane</keyword>
<evidence type="ECO:0000256" key="1">
    <source>
        <dbReference type="SAM" id="MobiDB-lite"/>
    </source>
</evidence>
<feature type="compositionally biased region" description="Low complexity" evidence="1">
    <location>
        <begin position="816"/>
        <end position="835"/>
    </location>
</feature>
<proteinExistence type="predicted"/>
<dbReference type="AlphaFoldDB" id="A0ABD2LS58"/>
<accession>A0ABD2LS58</accession>
<keyword evidence="2" id="KW-0472">Membrane</keyword>
<feature type="chain" id="PRO_5044853013" evidence="3">
    <location>
        <begin position="25"/>
        <end position="925"/>
    </location>
</feature>
<sequence length="925" mass="101789">MFGIMCRPVLFMVCAFFVLFFVYATKPEPFMPNHAPTDENEIPNIGKAEPDAIGRFGHEHPRNSDTETEKPAHALVDQLSMIGALFFGQVLIAILVNHPPGKTDIQFFRSLIIVLVSIVVSVEAPSFGAGGFSISTPDSSVTDTMCNYDYTKVKDALFVGPMKWLPQIGVDTLVSFTGVAKLPPDSDGKVAGTMCDCGWAKCHPKPGTKGSTCCAENSLFVCCKDPQIEHDLECKAARETCECGWAECIPKAGERASPCCAEHYRFGCCEKASRIPPKQIAHMDDCKKAAKTCNCGWYNCIKKLGQPSTACCAEHYEFACCTNPPPRQLTELAECESARQKCPSREYACLPEPGHTSQSCCGLGHKFTCMQIEYLSNYFFQTPECDGKFFCACRNPYVVSPERFVGRCCDSSVDCKCCETDPSVVKPTLLSPKRNSEECLKMIDGMPHCSCPLEFTTGILKRDDLFKSVNNPSPHSCVAEPGWPESACCAEGSRLECCAFSEKDILAAKFSLDIEALEDNLSMSVPLPFCAGVPNDKVPHDCILDTEAYGLSTACCLDPSDGYRHIIKQIKHNCCPNNDTKRDCCYDAAQCCNEEITYLIYKHGIVSAIGDIIGCALMKKNGVLEFARSRFTQLFSFAFNESKDILVAKKIETQFPLVKTVRRECTKIAASCPCGYGSCVFVTKKQIADVCCAGPYEFTCCHNVPPSQIIDKTKCNDQAEISRVCGDCGKYSCMPRPGFSGSFCCSENYEFQCCQAGSVALTTEPAVPTEQCPKEKVQQICGCDTYKCRHNKGSVASVCCPDDFAFECCHIDAQSTPVPTTSSTTASTTTTTTTTEEQPRVEKFVNTPPLFCMLDSACNYATKWPTAKLSKRFKIREDCSHLAKRIEMKSTDADWQMSFEFMNGFKYAAFIFDFPMLWGGNSGGQ</sequence>
<comment type="caution">
    <text evidence="4">The sequence shown here is derived from an EMBL/GenBank/DDBJ whole genome shotgun (WGS) entry which is preliminary data.</text>
</comment>
<gene>
    <name evidence="4" type="ORF">niasHT_002218</name>
</gene>
<keyword evidence="2" id="KW-1133">Transmembrane helix</keyword>
<reference evidence="4 5" key="1">
    <citation type="submission" date="2024-10" db="EMBL/GenBank/DDBJ databases">
        <authorList>
            <person name="Kim D."/>
        </authorList>
    </citation>
    <scope>NUCLEOTIDE SEQUENCE [LARGE SCALE GENOMIC DNA]</scope>
    <source>
        <strain evidence="4">BH-2024</strain>
    </source>
</reference>
<feature type="transmembrane region" description="Helical" evidence="2">
    <location>
        <begin position="108"/>
        <end position="132"/>
    </location>
</feature>
<evidence type="ECO:0000313" key="4">
    <source>
        <dbReference type="EMBL" id="KAL3118080.1"/>
    </source>
</evidence>
<dbReference type="Proteomes" id="UP001620626">
    <property type="component" value="Unassembled WGS sequence"/>
</dbReference>
<dbReference type="EMBL" id="JBICBT010000296">
    <property type="protein sequence ID" value="KAL3118080.1"/>
    <property type="molecule type" value="Genomic_DNA"/>
</dbReference>
<keyword evidence="5" id="KW-1185">Reference proteome</keyword>
<name>A0ABD2LS58_9BILA</name>
<protein>
    <submittedName>
        <fullName evidence="4">Uncharacterized protein</fullName>
    </submittedName>
</protein>
<keyword evidence="3" id="KW-0732">Signal</keyword>
<organism evidence="4 5">
    <name type="scientific">Heterodera trifolii</name>
    <dbReference type="NCBI Taxonomy" id="157864"/>
    <lineage>
        <taxon>Eukaryota</taxon>
        <taxon>Metazoa</taxon>
        <taxon>Ecdysozoa</taxon>
        <taxon>Nematoda</taxon>
        <taxon>Chromadorea</taxon>
        <taxon>Rhabditida</taxon>
        <taxon>Tylenchina</taxon>
        <taxon>Tylenchomorpha</taxon>
        <taxon>Tylenchoidea</taxon>
        <taxon>Heteroderidae</taxon>
        <taxon>Heteroderinae</taxon>
        <taxon>Heterodera</taxon>
    </lineage>
</organism>
<feature type="region of interest" description="Disordered" evidence="1">
    <location>
        <begin position="816"/>
        <end position="839"/>
    </location>
</feature>